<dbReference type="CDD" id="cd09009">
    <property type="entry name" value="PNP-EcPNPII_like"/>
    <property type="match status" value="1"/>
</dbReference>
<dbReference type="NCBIfam" id="TIGR01697">
    <property type="entry name" value="PNPH-PUNA-XAPA"/>
    <property type="match status" value="1"/>
</dbReference>
<dbReference type="SUPFAM" id="SSF53167">
    <property type="entry name" value="Purine and uridine phosphorylases"/>
    <property type="match status" value="1"/>
</dbReference>
<reference evidence="9" key="1">
    <citation type="submission" date="2020-10" db="EMBL/GenBank/DDBJ databases">
        <authorList>
            <person name="Gilroy R."/>
        </authorList>
    </citation>
    <scope>NUCLEOTIDE SEQUENCE</scope>
    <source>
        <strain evidence="9">CHK152-2871</strain>
    </source>
</reference>
<evidence type="ECO:0000256" key="7">
    <source>
        <dbReference type="PIRSR" id="PIRSR000477-2"/>
    </source>
</evidence>
<proteinExistence type="inferred from homology"/>
<evidence type="ECO:0000259" key="8">
    <source>
        <dbReference type="Pfam" id="PF01048"/>
    </source>
</evidence>
<evidence type="ECO:0000256" key="4">
    <source>
        <dbReference type="ARBA" id="ARBA00022676"/>
    </source>
</evidence>
<dbReference type="GO" id="GO:0005737">
    <property type="term" value="C:cytoplasm"/>
    <property type="evidence" value="ECO:0007669"/>
    <property type="project" value="TreeGrafter"/>
</dbReference>
<dbReference type="InterPro" id="IPR011270">
    <property type="entry name" value="Pur_Nuc_Pase_Ino/Guo-sp"/>
</dbReference>
<comment type="function">
    <text evidence="6">The purine nucleoside phosphorylases catalyze the phosphorolytic breakdown of the N-glycosidic bond in the beta-(deoxy)ribonucleoside molecules, with the formation of the corresponding free purine bases and pentose-1-phosphate.</text>
</comment>
<dbReference type="PANTHER" id="PTHR11904:SF9">
    <property type="entry name" value="PURINE NUCLEOSIDE PHOSPHORYLASE-RELATED"/>
    <property type="match status" value="1"/>
</dbReference>
<evidence type="ECO:0000256" key="1">
    <source>
        <dbReference type="ARBA" id="ARBA00005058"/>
    </source>
</evidence>
<dbReference type="AlphaFoldDB" id="A0A9D1FHC6"/>
<dbReference type="EMBL" id="DVJQ01000018">
    <property type="protein sequence ID" value="HIS73768.1"/>
    <property type="molecule type" value="Genomic_DNA"/>
</dbReference>
<comment type="caution">
    <text evidence="9">The sequence shown here is derived from an EMBL/GenBank/DDBJ whole genome shotgun (WGS) entry which is preliminary data.</text>
</comment>
<evidence type="ECO:0000256" key="2">
    <source>
        <dbReference type="ARBA" id="ARBA00006751"/>
    </source>
</evidence>
<dbReference type="PIRSF" id="PIRSF000477">
    <property type="entry name" value="PurNPase"/>
    <property type="match status" value="1"/>
</dbReference>
<reference evidence="9" key="2">
    <citation type="journal article" date="2021" name="PeerJ">
        <title>Extensive microbial diversity within the chicken gut microbiome revealed by metagenomics and culture.</title>
        <authorList>
            <person name="Gilroy R."/>
            <person name="Ravi A."/>
            <person name="Getino M."/>
            <person name="Pursley I."/>
            <person name="Horton D.L."/>
            <person name="Alikhan N.F."/>
            <person name="Baker D."/>
            <person name="Gharbi K."/>
            <person name="Hall N."/>
            <person name="Watson M."/>
            <person name="Adriaenssens E.M."/>
            <person name="Foster-Nyarko E."/>
            <person name="Jarju S."/>
            <person name="Secka A."/>
            <person name="Antonio M."/>
            <person name="Oren A."/>
            <person name="Chaudhuri R.R."/>
            <person name="La Ragione R."/>
            <person name="Hildebrand F."/>
            <person name="Pallen M.J."/>
        </authorList>
    </citation>
    <scope>NUCLEOTIDE SEQUENCE</scope>
    <source>
        <strain evidence="9">CHK152-2871</strain>
    </source>
</reference>
<keyword evidence="4 6" id="KW-0328">Glycosyltransferase</keyword>
<feature type="binding site" evidence="7">
    <location>
        <position position="206"/>
    </location>
    <ligand>
        <name>phosphate</name>
        <dbReference type="ChEBI" id="CHEBI:43474"/>
    </ligand>
</feature>
<dbReference type="Proteomes" id="UP000886865">
    <property type="component" value="Unassembled WGS sequence"/>
</dbReference>
<protein>
    <recommendedName>
        <fullName evidence="6">Purine nucleoside phosphorylase</fullName>
        <ecNumber evidence="6">2.4.2.1</ecNumber>
    </recommendedName>
    <alternativeName>
        <fullName evidence="6">Inosine-guanosine phosphorylase</fullName>
    </alternativeName>
</protein>
<accession>A0A9D1FHC6</accession>
<feature type="binding site" evidence="7">
    <location>
        <position position="55"/>
    </location>
    <ligand>
        <name>phosphate</name>
        <dbReference type="ChEBI" id="CHEBI:43474"/>
    </ligand>
</feature>
<feature type="binding site" evidence="7">
    <location>
        <position position="229"/>
    </location>
    <ligand>
        <name>a purine D-ribonucleoside</name>
        <dbReference type="ChEBI" id="CHEBI:142355"/>
    </ligand>
</feature>
<dbReference type="NCBIfam" id="TIGR01700">
    <property type="entry name" value="PNPH"/>
    <property type="match status" value="1"/>
</dbReference>
<dbReference type="EC" id="2.4.2.1" evidence="6"/>
<dbReference type="PANTHER" id="PTHR11904">
    <property type="entry name" value="METHYLTHIOADENOSINE/PURINE NUCLEOSIDE PHOSPHORYLASE"/>
    <property type="match status" value="1"/>
</dbReference>
<comment type="subunit">
    <text evidence="3">Homotrimer.</text>
</comment>
<dbReference type="InterPro" id="IPR035994">
    <property type="entry name" value="Nucleoside_phosphorylase_sf"/>
</dbReference>
<comment type="pathway">
    <text evidence="1 6">Purine metabolism; purine nucleoside salvage.</text>
</comment>
<evidence type="ECO:0000313" key="10">
    <source>
        <dbReference type="Proteomes" id="UP000886865"/>
    </source>
</evidence>
<organism evidence="9 10">
    <name type="scientific">Candidatus Galligastranaerophilus intestinavium</name>
    <dbReference type="NCBI Taxonomy" id="2840836"/>
    <lineage>
        <taxon>Bacteria</taxon>
        <taxon>Candidatus Galligastranaerophilus</taxon>
    </lineage>
</organism>
<evidence type="ECO:0000256" key="3">
    <source>
        <dbReference type="ARBA" id="ARBA00011233"/>
    </source>
</evidence>
<dbReference type="Gene3D" id="3.40.50.1580">
    <property type="entry name" value="Nucleoside phosphorylase domain"/>
    <property type="match status" value="1"/>
</dbReference>
<comment type="similarity">
    <text evidence="2 6">Belongs to the PNP/MTAP phosphorylase family.</text>
</comment>
<feature type="binding site" evidence="7">
    <location>
        <position position="107"/>
    </location>
    <ligand>
        <name>phosphate</name>
        <dbReference type="ChEBI" id="CHEBI:43474"/>
    </ligand>
</feature>
<name>A0A9D1FHC6_9BACT</name>
<evidence type="ECO:0000256" key="5">
    <source>
        <dbReference type="ARBA" id="ARBA00022679"/>
    </source>
</evidence>
<dbReference type="InterPro" id="IPR018099">
    <property type="entry name" value="Purine_phosphorylase-2_CS"/>
</dbReference>
<dbReference type="GO" id="GO:0004731">
    <property type="term" value="F:purine-nucleoside phosphorylase activity"/>
    <property type="evidence" value="ECO:0007669"/>
    <property type="project" value="UniProtKB-EC"/>
</dbReference>
<keyword evidence="5 6" id="KW-0808">Transferase</keyword>
<dbReference type="InterPro" id="IPR011268">
    <property type="entry name" value="Purine_phosphorylase"/>
</dbReference>
<sequence length="266" mass="28951">MHLTLEFINEKTKGFKPELAIVLGSGLGAFCEGLCGISIPYSDIPGFSPTKVKGHKGELLFCEIYGKKCVIMQGRFHYYEGHPLCQTTFPIKVFKRLGVKKLILTNAAGSLKKELPPGSIMLIDDHINFMGSNPLIGENDDTLGTRFPDMNEVYSKNMQKIFKECAEKLGVELKNGVYCALSGPSYETPAEVKMLSILGGNATGMSTVPEAIVAKYCSIETLGISLITNYAAGLSDVAPNHKEVVEMGNTAGQKLCMVLKEFVKNI</sequence>
<dbReference type="InterPro" id="IPR000845">
    <property type="entry name" value="Nucleoside_phosphorylase_d"/>
</dbReference>
<feature type="binding site" evidence="7">
    <location>
        <begin position="75"/>
        <end position="77"/>
    </location>
    <ligand>
        <name>phosphate</name>
        <dbReference type="ChEBI" id="CHEBI:43474"/>
    </ligand>
</feature>
<feature type="domain" description="Nucleoside phosphorylase" evidence="8">
    <location>
        <begin position="19"/>
        <end position="264"/>
    </location>
</feature>
<feature type="binding site" evidence="7">
    <location>
        <position position="187"/>
    </location>
    <ligand>
        <name>a purine D-ribonucleoside</name>
        <dbReference type="ChEBI" id="CHEBI:142355"/>
    </ligand>
</feature>
<dbReference type="NCBIfam" id="NF006054">
    <property type="entry name" value="PRK08202.1"/>
    <property type="match status" value="1"/>
</dbReference>
<gene>
    <name evidence="9" type="ORF">IAA86_01955</name>
</gene>
<evidence type="ECO:0000256" key="6">
    <source>
        <dbReference type="PIRNR" id="PIRNR000477"/>
    </source>
</evidence>
<dbReference type="PROSITE" id="PS01240">
    <property type="entry name" value="PNP_MTAP_2"/>
    <property type="match status" value="1"/>
</dbReference>
<dbReference type="GO" id="GO:0009116">
    <property type="term" value="P:nucleoside metabolic process"/>
    <property type="evidence" value="ECO:0007669"/>
    <property type="project" value="InterPro"/>
</dbReference>
<dbReference type="Pfam" id="PF01048">
    <property type="entry name" value="PNP_UDP_1"/>
    <property type="match status" value="1"/>
</dbReference>
<evidence type="ECO:0000313" key="9">
    <source>
        <dbReference type="EMBL" id="HIS73768.1"/>
    </source>
</evidence>
<feature type="binding site" evidence="7">
    <location>
        <position position="25"/>
    </location>
    <ligand>
        <name>phosphate</name>
        <dbReference type="ChEBI" id="CHEBI:43474"/>
    </ligand>
</feature>